<comment type="caution">
    <text evidence="2">The sequence shown here is derived from an EMBL/GenBank/DDBJ whole genome shotgun (WGS) entry which is preliminary data.</text>
</comment>
<name>A0A401TIW7_CHIPU</name>
<feature type="non-terminal residue" evidence="2">
    <location>
        <position position="49"/>
    </location>
</feature>
<dbReference type="Proteomes" id="UP000287033">
    <property type="component" value="Unassembled WGS sequence"/>
</dbReference>
<evidence type="ECO:0000256" key="1">
    <source>
        <dbReference type="SAM" id="MobiDB-lite"/>
    </source>
</evidence>
<gene>
    <name evidence="2" type="ORF">chiPu_0026682</name>
</gene>
<sequence length="49" mass="5142">MVGGRNSPQQNGPETGRLVQCTVNHNGATPSGKAASLNGQRKTPINIKR</sequence>
<dbReference type="AlphaFoldDB" id="A0A401TIW7"/>
<reference evidence="2 3" key="1">
    <citation type="journal article" date="2018" name="Nat. Ecol. Evol.">
        <title>Shark genomes provide insights into elasmobranch evolution and the origin of vertebrates.</title>
        <authorList>
            <person name="Hara Y"/>
            <person name="Yamaguchi K"/>
            <person name="Onimaru K"/>
            <person name="Kadota M"/>
            <person name="Koyanagi M"/>
            <person name="Keeley SD"/>
            <person name="Tatsumi K"/>
            <person name="Tanaka K"/>
            <person name="Motone F"/>
            <person name="Kageyama Y"/>
            <person name="Nozu R"/>
            <person name="Adachi N"/>
            <person name="Nishimura O"/>
            <person name="Nakagawa R"/>
            <person name="Tanegashima C"/>
            <person name="Kiyatake I"/>
            <person name="Matsumoto R"/>
            <person name="Murakumo K"/>
            <person name="Nishida K"/>
            <person name="Terakita A"/>
            <person name="Kuratani S"/>
            <person name="Sato K"/>
            <person name="Hyodo S Kuraku.S."/>
        </authorList>
    </citation>
    <scope>NUCLEOTIDE SEQUENCE [LARGE SCALE GENOMIC DNA]</scope>
</reference>
<protein>
    <submittedName>
        <fullName evidence="2">Uncharacterized protein</fullName>
    </submittedName>
</protein>
<evidence type="ECO:0000313" key="2">
    <source>
        <dbReference type="EMBL" id="GCC42546.1"/>
    </source>
</evidence>
<keyword evidence="3" id="KW-1185">Reference proteome</keyword>
<feature type="region of interest" description="Disordered" evidence="1">
    <location>
        <begin position="23"/>
        <end position="49"/>
    </location>
</feature>
<dbReference type="EMBL" id="BEZZ01085312">
    <property type="protein sequence ID" value="GCC42546.1"/>
    <property type="molecule type" value="Genomic_DNA"/>
</dbReference>
<accession>A0A401TIW7</accession>
<evidence type="ECO:0000313" key="3">
    <source>
        <dbReference type="Proteomes" id="UP000287033"/>
    </source>
</evidence>
<organism evidence="2 3">
    <name type="scientific">Chiloscyllium punctatum</name>
    <name type="common">Brownbanded bambooshark</name>
    <name type="synonym">Hemiscyllium punctatum</name>
    <dbReference type="NCBI Taxonomy" id="137246"/>
    <lineage>
        <taxon>Eukaryota</taxon>
        <taxon>Metazoa</taxon>
        <taxon>Chordata</taxon>
        <taxon>Craniata</taxon>
        <taxon>Vertebrata</taxon>
        <taxon>Chondrichthyes</taxon>
        <taxon>Elasmobranchii</taxon>
        <taxon>Galeomorphii</taxon>
        <taxon>Galeoidea</taxon>
        <taxon>Orectolobiformes</taxon>
        <taxon>Hemiscylliidae</taxon>
        <taxon>Chiloscyllium</taxon>
    </lineage>
</organism>
<proteinExistence type="predicted"/>